<accession>A0ACC2KGF8</accession>
<comment type="caution">
    <text evidence="1">The sequence shown here is derived from an EMBL/GenBank/DDBJ whole genome shotgun (WGS) entry which is preliminary data.</text>
</comment>
<reference evidence="1 2" key="1">
    <citation type="journal article" date="2022" name="Hortic Res">
        <title>A haplotype resolved chromosomal level avocado genome allows analysis of novel avocado genes.</title>
        <authorList>
            <person name="Nath O."/>
            <person name="Fletcher S.J."/>
            <person name="Hayward A."/>
            <person name="Shaw L.M."/>
            <person name="Masouleh A.K."/>
            <person name="Furtado A."/>
            <person name="Henry R.J."/>
            <person name="Mitter N."/>
        </authorList>
    </citation>
    <scope>NUCLEOTIDE SEQUENCE [LARGE SCALE GENOMIC DNA]</scope>
    <source>
        <strain evidence="2">cv. Hass</strain>
    </source>
</reference>
<gene>
    <name evidence="1" type="ORF">MRB53_028537</name>
</gene>
<dbReference type="Proteomes" id="UP001234297">
    <property type="component" value="Chromosome 9"/>
</dbReference>
<evidence type="ECO:0000313" key="1">
    <source>
        <dbReference type="EMBL" id="KAJ8620008.1"/>
    </source>
</evidence>
<organism evidence="1 2">
    <name type="scientific">Persea americana</name>
    <name type="common">Avocado</name>
    <dbReference type="NCBI Taxonomy" id="3435"/>
    <lineage>
        <taxon>Eukaryota</taxon>
        <taxon>Viridiplantae</taxon>
        <taxon>Streptophyta</taxon>
        <taxon>Embryophyta</taxon>
        <taxon>Tracheophyta</taxon>
        <taxon>Spermatophyta</taxon>
        <taxon>Magnoliopsida</taxon>
        <taxon>Magnoliidae</taxon>
        <taxon>Laurales</taxon>
        <taxon>Lauraceae</taxon>
        <taxon>Persea</taxon>
    </lineage>
</organism>
<proteinExistence type="predicted"/>
<evidence type="ECO:0000313" key="2">
    <source>
        <dbReference type="Proteomes" id="UP001234297"/>
    </source>
</evidence>
<protein>
    <submittedName>
        <fullName evidence="1">Uncharacterized protein</fullName>
    </submittedName>
</protein>
<keyword evidence="2" id="KW-1185">Reference proteome</keyword>
<sequence>MKIGARPIMSAMVGLSPLVKHVTNCSYNLFKLLVRQVGETPAVFNMSGFPVEHAAVNETGTAHHQLVGMPHALGISSSPMKLPCASHTFPSWISTVPSKPKHGYRVT</sequence>
<dbReference type="EMBL" id="CM056817">
    <property type="protein sequence ID" value="KAJ8620008.1"/>
    <property type="molecule type" value="Genomic_DNA"/>
</dbReference>
<name>A0ACC2KGF8_PERAE</name>